<name>A0ABU7KUQ2_9ACTN</name>
<gene>
    <name evidence="3" type="ORF">Q8A49_21070</name>
</gene>
<keyword evidence="2" id="KW-0472">Membrane</keyword>
<dbReference type="Proteomes" id="UP001348641">
    <property type="component" value="Unassembled WGS sequence"/>
</dbReference>
<feature type="transmembrane region" description="Helical" evidence="2">
    <location>
        <begin position="37"/>
        <end position="61"/>
    </location>
</feature>
<feature type="transmembrane region" description="Helical" evidence="2">
    <location>
        <begin position="94"/>
        <end position="114"/>
    </location>
</feature>
<evidence type="ECO:0000256" key="2">
    <source>
        <dbReference type="SAM" id="Phobius"/>
    </source>
</evidence>
<protein>
    <submittedName>
        <fullName evidence="3">Uncharacterized protein</fullName>
    </submittedName>
</protein>
<reference evidence="3 4" key="1">
    <citation type="submission" date="2023-07" db="EMBL/GenBank/DDBJ databases">
        <authorList>
            <person name="Girao M."/>
            <person name="Carvalho M.F."/>
        </authorList>
    </citation>
    <scope>NUCLEOTIDE SEQUENCE [LARGE SCALE GENOMIC DNA]</scope>
    <source>
        <strain evidence="3 4">66/93</strain>
    </source>
</reference>
<comment type="caution">
    <text evidence="3">The sequence shown here is derived from an EMBL/GenBank/DDBJ whole genome shotgun (WGS) entry which is preliminary data.</text>
</comment>
<proteinExistence type="predicted"/>
<organism evidence="3 4">
    <name type="scientific">Nocardiopsis tropica</name>
    <dbReference type="NCBI Taxonomy" id="109330"/>
    <lineage>
        <taxon>Bacteria</taxon>
        <taxon>Bacillati</taxon>
        <taxon>Actinomycetota</taxon>
        <taxon>Actinomycetes</taxon>
        <taxon>Streptosporangiales</taxon>
        <taxon>Nocardiopsidaceae</taxon>
        <taxon>Nocardiopsis</taxon>
    </lineage>
</organism>
<accession>A0ABU7KUQ2</accession>
<feature type="compositionally biased region" description="Low complexity" evidence="1">
    <location>
        <begin position="121"/>
        <end position="147"/>
    </location>
</feature>
<evidence type="ECO:0000313" key="3">
    <source>
        <dbReference type="EMBL" id="MEE2052999.1"/>
    </source>
</evidence>
<keyword evidence="2" id="KW-0812">Transmembrane</keyword>
<dbReference type="RefSeq" id="WP_330159978.1">
    <property type="nucleotide sequence ID" value="NZ_BAAAJA010000034.1"/>
</dbReference>
<evidence type="ECO:0000256" key="1">
    <source>
        <dbReference type="SAM" id="MobiDB-lite"/>
    </source>
</evidence>
<keyword evidence="2" id="KW-1133">Transmembrane helix</keyword>
<feature type="compositionally biased region" description="Low complexity" evidence="1">
    <location>
        <begin position="1"/>
        <end position="21"/>
    </location>
</feature>
<sequence length="181" mass="17391">MTDIEPTGTAAGARGASPGARRGAEPRPRPHRRGPLLAVRAAAGAVTALAAAEIAVGLAGFPVRGLTSIGAGVGLGVPGTGPGGVDAVWRSPGMMLALTLISAIGLSLIMLALVPGPEDGAGSDAAPAAGAPGSREGRGATASAGRSGPRRARTPYEVGVACGLSPRAARRGAGLRARGGA</sequence>
<dbReference type="EMBL" id="JAUUCC010000059">
    <property type="protein sequence ID" value="MEE2052999.1"/>
    <property type="molecule type" value="Genomic_DNA"/>
</dbReference>
<feature type="region of interest" description="Disordered" evidence="1">
    <location>
        <begin position="1"/>
        <end position="34"/>
    </location>
</feature>
<evidence type="ECO:0000313" key="4">
    <source>
        <dbReference type="Proteomes" id="UP001348641"/>
    </source>
</evidence>
<feature type="region of interest" description="Disordered" evidence="1">
    <location>
        <begin position="121"/>
        <end position="158"/>
    </location>
</feature>